<proteinExistence type="predicted"/>
<dbReference type="Pfam" id="PF19568">
    <property type="entry name" value="Spore_III_AA"/>
    <property type="match status" value="1"/>
</dbReference>
<name>A0A9D2AW21_9FIRM</name>
<dbReference type="PANTHER" id="PTHR20953">
    <property type="entry name" value="KINASE-RELATED"/>
    <property type="match status" value="1"/>
</dbReference>
<dbReference type="SUPFAM" id="SSF52540">
    <property type="entry name" value="P-loop containing nucleoside triphosphate hydrolases"/>
    <property type="match status" value="1"/>
</dbReference>
<evidence type="ECO:0000256" key="1">
    <source>
        <dbReference type="ARBA" id="ARBA00022741"/>
    </source>
</evidence>
<dbReference type="Gene3D" id="3.40.50.300">
    <property type="entry name" value="P-loop containing nucleotide triphosphate hydrolases"/>
    <property type="match status" value="1"/>
</dbReference>
<reference evidence="4" key="1">
    <citation type="journal article" date="2021" name="PeerJ">
        <title>Extensive microbial diversity within the chicken gut microbiome revealed by metagenomics and culture.</title>
        <authorList>
            <person name="Gilroy R."/>
            <person name="Ravi A."/>
            <person name="Getino M."/>
            <person name="Pursley I."/>
            <person name="Horton D.L."/>
            <person name="Alikhan N.F."/>
            <person name="Baker D."/>
            <person name="Gharbi K."/>
            <person name="Hall N."/>
            <person name="Watson M."/>
            <person name="Adriaenssens E.M."/>
            <person name="Foster-Nyarko E."/>
            <person name="Jarju S."/>
            <person name="Secka A."/>
            <person name="Antonio M."/>
            <person name="Oren A."/>
            <person name="Chaudhuri R.R."/>
            <person name="La Ragione R."/>
            <person name="Hildebrand F."/>
            <person name="Pallen M.J."/>
        </authorList>
    </citation>
    <scope>NUCLEOTIDE SEQUENCE</scope>
    <source>
        <strain evidence="4">ChiGjej4B4-12881</strain>
    </source>
</reference>
<evidence type="ECO:0000313" key="4">
    <source>
        <dbReference type="EMBL" id="HIX51221.1"/>
    </source>
</evidence>
<keyword evidence="2" id="KW-0067">ATP-binding</keyword>
<dbReference type="InterPro" id="IPR045735">
    <property type="entry name" value="Spore_III_AA_AAA+_ATPase"/>
</dbReference>
<dbReference type="AlphaFoldDB" id="A0A9D2AW21"/>
<dbReference type="NCBIfam" id="TIGR02858">
    <property type="entry name" value="spore_III_AA"/>
    <property type="match status" value="1"/>
</dbReference>
<accession>A0A9D2AW21</accession>
<dbReference type="GO" id="GO:0005524">
    <property type="term" value="F:ATP binding"/>
    <property type="evidence" value="ECO:0007669"/>
    <property type="project" value="UniProtKB-KW"/>
</dbReference>
<protein>
    <submittedName>
        <fullName evidence="4">Stage III sporulation protein AA</fullName>
    </submittedName>
</protein>
<evidence type="ECO:0000256" key="2">
    <source>
        <dbReference type="ARBA" id="ARBA00022840"/>
    </source>
</evidence>
<dbReference type="InterPro" id="IPR003593">
    <property type="entry name" value="AAA+_ATPase"/>
</dbReference>
<dbReference type="PANTHER" id="PTHR20953:SF3">
    <property type="entry name" value="P-LOOP CONTAINING NUCLEOSIDE TRIPHOSPHATE HYDROLASES SUPERFAMILY PROTEIN"/>
    <property type="match status" value="1"/>
</dbReference>
<dbReference type="SMART" id="SM00382">
    <property type="entry name" value="AAA"/>
    <property type="match status" value="1"/>
</dbReference>
<dbReference type="Proteomes" id="UP000886780">
    <property type="component" value="Unassembled WGS sequence"/>
</dbReference>
<dbReference type="EMBL" id="DXEU01000005">
    <property type="protein sequence ID" value="HIX51221.1"/>
    <property type="molecule type" value="Genomic_DNA"/>
</dbReference>
<evidence type="ECO:0000313" key="5">
    <source>
        <dbReference type="Proteomes" id="UP000886780"/>
    </source>
</evidence>
<gene>
    <name evidence="4" type="primary">spoIIIAA</name>
    <name evidence="4" type="ORF">IAA28_00260</name>
</gene>
<reference evidence="4" key="2">
    <citation type="submission" date="2021-04" db="EMBL/GenBank/DDBJ databases">
        <authorList>
            <person name="Gilroy R."/>
        </authorList>
    </citation>
    <scope>NUCLEOTIDE SEQUENCE</scope>
    <source>
        <strain evidence="4">ChiGjej4B4-12881</strain>
    </source>
</reference>
<evidence type="ECO:0000259" key="3">
    <source>
        <dbReference type="SMART" id="SM00382"/>
    </source>
</evidence>
<comment type="caution">
    <text evidence="4">The sequence shown here is derived from an EMBL/GenBank/DDBJ whole genome shotgun (WGS) entry which is preliminary data.</text>
</comment>
<keyword evidence="1" id="KW-0547">Nucleotide-binding</keyword>
<organism evidence="4 5">
    <name type="scientific">Candidatus Lachnoclostridium stercoripullorum</name>
    <dbReference type="NCBI Taxonomy" id="2838635"/>
    <lineage>
        <taxon>Bacteria</taxon>
        <taxon>Bacillati</taxon>
        <taxon>Bacillota</taxon>
        <taxon>Clostridia</taxon>
        <taxon>Lachnospirales</taxon>
        <taxon>Lachnospiraceae</taxon>
    </lineage>
</organism>
<feature type="domain" description="AAA+ ATPase" evidence="3">
    <location>
        <begin position="191"/>
        <end position="342"/>
    </location>
</feature>
<dbReference type="InterPro" id="IPR014217">
    <property type="entry name" value="Spore_III_AA"/>
</dbReference>
<dbReference type="InterPro" id="IPR027417">
    <property type="entry name" value="P-loop_NTPase"/>
</dbReference>
<sequence>MEEVSRWTDMFGRGLRGTFERIPLEYGRLQEVRLRVGRPVYLRLEDLEYAAGEDGRLLESRRHPGRGRLPGCGQFPGGGQLLESGRLPGCGQAGQAGENRGDFSPRIVTEKDLRETVECMGNYSLYAYEEELRQGFLTVRGGHRVGVAGKVILEHGAVKSIRSISSLNVRFAHQVRGCGEKILPWVTQEGRFLSSLLISPPGGGKTTLLRDLIRLLSDGFETEKGGFVPGVNVGVVDERSEIAACLKGVPQNDLGSRADVLDGCPKALGMMMLVRSMAPAVLAADEIGGEEDLRAVEYAATCGCRLLATIHGRGVGEIRRKPLFERILGERIFERFVILGGERAGQVREIADGTGRILWRRDSAAEEE</sequence>